<protein>
    <submittedName>
        <fullName evidence="4">LuxR family transcriptional regulator</fullName>
    </submittedName>
</protein>
<dbReference type="PANTHER" id="PTHR16305">
    <property type="entry name" value="TESTICULAR SOLUBLE ADENYLYL CYCLASE"/>
    <property type="match status" value="1"/>
</dbReference>
<dbReference type="PANTHER" id="PTHR16305:SF35">
    <property type="entry name" value="TRANSCRIPTIONAL ACTIVATOR DOMAIN"/>
    <property type="match status" value="1"/>
</dbReference>
<keyword evidence="5" id="KW-1185">Reference proteome</keyword>
<name>A0A365HC08_9ACTN</name>
<dbReference type="GO" id="GO:0003677">
    <property type="term" value="F:DNA binding"/>
    <property type="evidence" value="ECO:0007669"/>
    <property type="project" value="InterPro"/>
</dbReference>
<dbReference type="GO" id="GO:0006355">
    <property type="term" value="P:regulation of DNA-templated transcription"/>
    <property type="evidence" value="ECO:0007669"/>
    <property type="project" value="InterPro"/>
</dbReference>
<dbReference type="OrthoDB" id="5476461at2"/>
<dbReference type="SUPFAM" id="SSF46894">
    <property type="entry name" value="C-terminal effector domain of the bipartite response regulators"/>
    <property type="match status" value="1"/>
</dbReference>
<dbReference type="AlphaFoldDB" id="A0A365HC08"/>
<keyword evidence="1" id="KW-0547">Nucleotide-binding</keyword>
<gene>
    <name evidence="4" type="ORF">DPM19_00090</name>
</gene>
<dbReference type="PRINTS" id="PR00038">
    <property type="entry name" value="HTHLUXR"/>
</dbReference>
<dbReference type="InterPro" id="IPR016032">
    <property type="entry name" value="Sig_transdc_resp-reg_C-effctor"/>
</dbReference>
<dbReference type="Gene3D" id="1.10.10.10">
    <property type="entry name" value="Winged helix-like DNA-binding domain superfamily/Winged helix DNA-binding domain"/>
    <property type="match status" value="1"/>
</dbReference>
<sequence length="967" mass="102783">MELIGRRAELSELLGAFDRATTGHAVTVLVGGDAGIGKTRLINELTATVRDRGGTVLTGQCAELGDTIPYLPLTDALWTASRDPRTAPVLHTALHDRPVLARLLPDGEAGADGPAELARQRLFGAVLGLLGELADDRPVLVVLEDLHWADRSTRDLLVFLSRVLEHERVCLVGTYRSDDLHRRHPLRLVVAELTRLPEVTSVEVRPFGPAETADYTTALAGAPLPADVVARVHERSEGNPFYAAELLAAANAGDELPAVLTDLLLSRIEQLPEPAQRVVRAAAVAGRRVDDTLVRTVSGLDEAECERALREIVSHRLLVPDGPGGYTFRHALLREAVYTDLLPGERTRLHAAFARLLAAAPPGGRSRAAAELAHHSLAAHDLATAFAASVTAGREADRLGAPAEACEHYDRALSLWDAVGDPEAAAGLDRSRLALRAVAALAHGGDPHRAVGRLRRLLNDADPADLPLRAELGERLAYHLADLSAEAEARATARTAVDLLPADPPTPQRARALSTYARTLLWSDQHDEVPRWAEEAIAAARATGAGDAEAGARVSLAIHRESHTGAEPATAFAAAVALAREAGDPQIALRAAFHHARTAFDRGDLPGATKAAEEGVRLVLDGGLGQSTYGMFLRLLRYLIHYTSGEWDRTAELAAGFGTRPRTRAEATESAYALFLEVARGAGTVTERLHRLAAFRPADAFNVYIAHGLAAEHALWEGAVDAAIEHVTTALDALEPYDPGILRIAATGLWAQADRAAGARSAGDDATALEAVRAADDLVRRARETAADAAAGIPRGWLGVEGVAWLARAEAEWHRARGDDGPDLWRAVVDAFDYGFDYEVARSRLRLAESLAAHGDRAAATAEWRRALETAERLGAAPLARALDRLGRRARLGGGGRPGAGPAGLTGREREVLRLVAAGRNNREIAAALVISPKTASVHVSNILGKLGAASRTQAAAIAHREGLVDG</sequence>
<dbReference type="Pfam" id="PF00196">
    <property type="entry name" value="GerE"/>
    <property type="match status" value="1"/>
</dbReference>
<dbReference type="GO" id="GO:0005524">
    <property type="term" value="F:ATP binding"/>
    <property type="evidence" value="ECO:0007669"/>
    <property type="project" value="UniProtKB-KW"/>
</dbReference>
<organism evidence="4 5">
    <name type="scientific">Actinomadura craniellae</name>
    <dbReference type="NCBI Taxonomy" id="2231787"/>
    <lineage>
        <taxon>Bacteria</taxon>
        <taxon>Bacillati</taxon>
        <taxon>Actinomycetota</taxon>
        <taxon>Actinomycetes</taxon>
        <taxon>Streptosporangiales</taxon>
        <taxon>Thermomonosporaceae</taxon>
        <taxon>Actinomadura</taxon>
    </lineage>
</organism>
<dbReference type="CDD" id="cd06170">
    <property type="entry name" value="LuxR_C_like"/>
    <property type="match status" value="1"/>
</dbReference>
<evidence type="ECO:0000313" key="5">
    <source>
        <dbReference type="Proteomes" id="UP000251891"/>
    </source>
</evidence>
<dbReference type="Pfam" id="PF13191">
    <property type="entry name" value="AAA_16"/>
    <property type="match status" value="1"/>
</dbReference>
<evidence type="ECO:0000313" key="4">
    <source>
        <dbReference type="EMBL" id="RAY16627.1"/>
    </source>
</evidence>
<dbReference type="SMART" id="SM00421">
    <property type="entry name" value="HTH_LUXR"/>
    <property type="match status" value="1"/>
</dbReference>
<accession>A0A365HC08</accession>
<feature type="domain" description="HTH luxR-type" evidence="3">
    <location>
        <begin position="898"/>
        <end position="963"/>
    </location>
</feature>
<dbReference type="PROSITE" id="PS50043">
    <property type="entry name" value="HTH_LUXR_2"/>
    <property type="match status" value="1"/>
</dbReference>
<dbReference type="GO" id="GO:0005737">
    <property type="term" value="C:cytoplasm"/>
    <property type="evidence" value="ECO:0007669"/>
    <property type="project" value="TreeGrafter"/>
</dbReference>
<evidence type="ECO:0000259" key="3">
    <source>
        <dbReference type="PROSITE" id="PS50043"/>
    </source>
</evidence>
<dbReference type="GO" id="GO:0004016">
    <property type="term" value="F:adenylate cyclase activity"/>
    <property type="evidence" value="ECO:0007669"/>
    <property type="project" value="TreeGrafter"/>
</dbReference>
<reference evidence="4 5" key="1">
    <citation type="submission" date="2018-06" db="EMBL/GenBank/DDBJ databases">
        <title>Actinomadura craniellae sp. nov. isolated from marine sponge Craniella sp.</title>
        <authorList>
            <person name="Li L."/>
            <person name="Xu Q.H."/>
            <person name="Lin H.W."/>
            <person name="Lu Y.H."/>
        </authorList>
    </citation>
    <scope>NUCLEOTIDE SEQUENCE [LARGE SCALE GENOMIC DNA]</scope>
    <source>
        <strain evidence="4 5">LHW63021</strain>
    </source>
</reference>
<keyword evidence="2" id="KW-0067">ATP-binding</keyword>
<comment type="caution">
    <text evidence="4">The sequence shown here is derived from an EMBL/GenBank/DDBJ whole genome shotgun (WGS) entry which is preliminary data.</text>
</comment>
<evidence type="ECO:0000256" key="2">
    <source>
        <dbReference type="ARBA" id="ARBA00022840"/>
    </source>
</evidence>
<evidence type="ECO:0000256" key="1">
    <source>
        <dbReference type="ARBA" id="ARBA00022741"/>
    </source>
</evidence>
<dbReference type="InterPro" id="IPR036388">
    <property type="entry name" value="WH-like_DNA-bd_sf"/>
</dbReference>
<dbReference type="SUPFAM" id="SSF52540">
    <property type="entry name" value="P-loop containing nucleoside triphosphate hydrolases"/>
    <property type="match status" value="1"/>
</dbReference>
<dbReference type="EMBL" id="QLYX01000001">
    <property type="protein sequence ID" value="RAY16627.1"/>
    <property type="molecule type" value="Genomic_DNA"/>
</dbReference>
<dbReference type="RefSeq" id="WP_111862678.1">
    <property type="nucleotide sequence ID" value="NZ_QLYX01000001.1"/>
</dbReference>
<dbReference type="InterPro" id="IPR027417">
    <property type="entry name" value="P-loop_NTPase"/>
</dbReference>
<proteinExistence type="predicted"/>
<dbReference type="InterPro" id="IPR041664">
    <property type="entry name" value="AAA_16"/>
</dbReference>
<dbReference type="InterPro" id="IPR000792">
    <property type="entry name" value="Tscrpt_reg_LuxR_C"/>
</dbReference>
<dbReference type="Proteomes" id="UP000251891">
    <property type="component" value="Unassembled WGS sequence"/>
</dbReference>